<organism evidence="1 2">
    <name type="scientific">Panagrolaimus sp. ES5</name>
    <dbReference type="NCBI Taxonomy" id="591445"/>
    <lineage>
        <taxon>Eukaryota</taxon>
        <taxon>Metazoa</taxon>
        <taxon>Ecdysozoa</taxon>
        <taxon>Nematoda</taxon>
        <taxon>Chromadorea</taxon>
        <taxon>Rhabditida</taxon>
        <taxon>Tylenchina</taxon>
        <taxon>Panagrolaimomorpha</taxon>
        <taxon>Panagrolaimoidea</taxon>
        <taxon>Panagrolaimidae</taxon>
        <taxon>Panagrolaimus</taxon>
    </lineage>
</organism>
<accession>A0AC34GP62</accession>
<dbReference type="WBParaSite" id="ES5_v2.g587.t1">
    <property type="protein sequence ID" value="ES5_v2.g587.t1"/>
    <property type="gene ID" value="ES5_v2.g587"/>
</dbReference>
<dbReference type="Proteomes" id="UP000887579">
    <property type="component" value="Unplaced"/>
</dbReference>
<proteinExistence type="predicted"/>
<name>A0AC34GP62_9BILA</name>
<evidence type="ECO:0000313" key="1">
    <source>
        <dbReference type="Proteomes" id="UP000887579"/>
    </source>
</evidence>
<protein>
    <submittedName>
        <fullName evidence="2">SCP domain-containing protein</fullName>
    </submittedName>
</protein>
<evidence type="ECO:0000313" key="2">
    <source>
        <dbReference type="WBParaSite" id="ES5_v2.g587.t1"/>
    </source>
</evidence>
<reference evidence="2" key="1">
    <citation type="submission" date="2022-11" db="UniProtKB">
        <authorList>
            <consortium name="WormBaseParasite"/>
        </authorList>
    </citation>
    <scope>IDENTIFICATION</scope>
</reference>
<sequence>MWFALVTVAVVGATAIFGADVSNEFTPTGCPNYPDSPVMNDEFRNFMLNTINGYRSRVAKGIHPTMSNNGTYFPAGKNINKLSWDCRIEAAGRIASETCQTLYDPSFEIYGYGQVYFWNSSAYESPERAMELLIWTEFRDNVEGLKVHEDGETRLHHPARGWMNDIYETFACWYGSKNCNSEFSWNDPNANTTAICGFSPWGKMWVDENGVTQRPITYTLGSPCSVDSDCTNPNGFTSCDANLGLCTKTPTAPATTSAPYNPCAAGWFFYPLTNSCYRYVNGSTARSQAQAEQWCVNQGKKGHLVSIHNEAENDFVKSMQI</sequence>